<dbReference type="Proteomes" id="UP000824120">
    <property type="component" value="Chromosome 12"/>
</dbReference>
<evidence type="ECO:0000313" key="2">
    <source>
        <dbReference type="Proteomes" id="UP000824120"/>
    </source>
</evidence>
<organism evidence="1 2">
    <name type="scientific">Solanum commersonii</name>
    <name type="common">Commerson's wild potato</name>
    <name type="synonym">Commerson's nightshade</name>
    <dbReference type="NCBI Taxonomy" id="4109"/>
    <lineage>
        <taxon>Eukaryota</taxon>
        <taxon>Viridiplantae</taxon>
        <taxon>Streptophyta</taxon>
        <taxon>Embryophyta</taxon>
        <taxon>Tracheophyta</taxon>
        <taxon>Spermatophyta</taxon>
        <taxon>Magnoliopsida</taxon>
        <taxon>eudicotyledons</taxon>
        <taxon>Gunneridae</taxon>
        <taxon>Pentapetalae</taxon>
        <taxon>asterids</taxon>
        <taxon>lamiids</taxon>
        <taxon>Solanales</taxon>
        <taxon>Solanaceae</taxon>
        <taxon>Solanoideae</taxon>
        <taxon>Solaneae</taxon>
        <taxon>Solanum</taxon>
    </lineage>
</organism>
<proteinExistence type="predicted"/>
<name>A0A9J5W6A9_SOLCO</name>
<keyword evidence="2" id="KW-1185">Reference proteome</keyword>
<comment type="caution">
    <text evidence="1">The sequence shown here is derived from an EMBL/GenBank/DDBJ whole genome shotgun (WGS) entry which is preliminary data.</text>
</comment>
<sequence>MKHSMDVAGVSTHSTRVSACDQAKRPYSSMDLEGHWLPQFLGIESYKDRASPRATKLEIVTRPQCHFLGVVLSLAKVDKTYHHILYVMLHSIEVSMIVESWVTGLESDQGKFLF</sequence>
<reference evidence="1 2" key="1">
    <citation type="submission" date="2020-09" db="EMBL/GenBank/DDBJ databases">
        <title>De no assembly of potato wild relative species, Solanum commersonii.</title>
        <authorList>
            <person name="Cho K."/>
        </authorList>
    </citation>
    <scope>NUCLEOTIDE SEQUENCE [LARGE SCALE GENOMIC DNA]</scope>
    <source>
        <strain evidence="1">LZ3.2</strain>
        <tissue evidence="1">Leaf</tissue>
    </source>
</reference>
<gene>
    <name evidence="1" type="ORF">H5410_060907</name>
</gene>
<evidence type="ECO:0000313" key="1">
    <source>
        <dbReference type="EMBL" id="KAG5571141.1"/>
    </source>
</evidence>
<protein>
    <submittedName>
        <fullName evidence="1">Uncharacterized protein</fullName>
    </submittedName>
</protein>
<dbReference type="AlphaFoldDB" id="A0A9J5W6A9"/>
<dbReference type="EMBL" id="JACXVP010000012">
    <property type="protein sequence ID" value="KAG5571141.1"/>
    <property type="molecule type" value="Genomic_DNA"/>
</dbReference>
<accession>A0A9J5W6A9</accession>